<dbReference type="CDD" id="cd08066">
    <property type="entry name" value="MPN_AMSH_like"/>
    <property type="match status" value="1"/>
</dbReference>
<dbReference type="InterPro" id="IPR000555">
    <property type="entry name" value="JAMM/MPN+_dom"/>
</dbReference>
<keyword evidence="14" id="KW-1133">Transmembrane helix</keyword>
<dbReference type="Gene3D" id="3.40.140.10">
    <property type="entry name" value="Cytidine Deaminase, domain 2"/>
    <property type="match status" value="1"/>
</dbReference>
<name>M8CC44_AEGTA</name>
<evidence type="ECO:0000256" key="7">
    <source>
        <dbReference type="ARBA" id="ARBA00022723"/>
    </source>
</evidence>
<protein>
    <submittedName>
        <fullName evidence="15">Uncharacterized protein</fullName>
    </submittedName>
</protein>
<proteinExistence type="inferred from homology"/>
<keyword evidence="8" id="KW-0833">Ubl conjugation pathway</keyword>
<evidence type="ECO:0000256" key="9">
    <source>
        <dbReference type="ARBA" id="ARBA00022801"/>
    </source>
</evidence>
<comment type="cofactor">
    <cofactor evidence="1">
        <name>Zn(2+)</name>
        <dbReference type="ChEBI" id="CHEBI:29105"/>
    </cofactor>
</comment>
<dbReference type="Pfam" id="PF01398">
    <property type="entry name" value="JAB"/>
    <property type="match status" value="1"/>
</dbReference>
<comment type="similarity">
    <text evidence="4">Belongs to the peptidase M67C family.</text>
</comment>
<dbReference type="MEROPS" id="M67.A04"/>
<feature type="transmembrane region" description="Helical" evidence="14">
    <location>
        <begin position="729"/>
        <end position="750"/>
    </location>
</feature>
<evidence type="ECO:0000256" key="13">
    <source>
        <dbReference type="SAM" id="MobiDB-lite"/>
    </source>
</evidence>
<keyword evidence="12 14" id="KW-0472">Membrane</keyword>
<dbReference type="GO" id="GO:0071108">
    <property type="term" value="P:protein K48-linked deubiquitination"/>
    <property type="evidence" value="ECO:0007669"/>
    <property type="project" value="TreeGrafter"/>
</dbReference>
<evidence type="ECO:0000256" key="6">
    <source>
        <dbReference type="ARBA" id="ARBA00022670"/>
    </source>
</evidence>
<feature type="transmembrane region" description="Helical" evidence="14">
    <location>
        <begin position="646"/>
        <end position="668"/>
    </location>
</feature>
<keyword evidence="5" id="KW-0963">Cytoplasm</keyword>
<dbReference type="SUPFAM" id="SSF140856">
    <property type="entry name" value="USP8 N-terminal domain-like"/>
    <property type="match status" value="1"/>
</dbReference>
<dbReference type="SUPFAM" id="SSF102712">
    <property type="entry name" value="JAB1/MPN domain"/>
    <property type="match status" value="1"/>
</dbReference>
<dbReference type="GO" id="GO:0046872">
    <property type="term" value="F:metal ion binding"/>
    <property type="evidence" value="ECO:0007669"/>
    <property type="project" value="UniProtKB-KW"/>
</dbReference>
<evidence type="ECO:0000256" key="4">
    <source>
        <dbReference type="ARBA" id="ARBA00010981"/>
    </source>
</evidence>
<reference evidence="15" key="1">
    <citation type="submission" date="2015-06" db="UniProtKB">
        <authorList>
            <consortium name="EnsemblPlants"/>
        </authorList>
    </citation>
    <scope>IDENTIFICATION</scope>
</reference>
<evidence type="ECO:0000256" key="12">
    <source>
        <dbReference type="ARBA" id="ARBA00023136"/>
    </source>
</evidence>
<dbReference type="InterPro" id="IPR015063">
    <property type="entry name" value="USP8_dimer"/>
</dbReference>
<dbReference type="InterPro" id="IPR037518">
    <property type="entry name" value="MPN"/>
</dbReference>
<keyword evidence="7" id="KW-0479">Metal-binding</keyword>
<evidence type="ECO:0000256" key="2">
    <source>
        <dbReference type="ARBA" id="ARBA00004170"/>
    </source>
</evidence>
<feature type="region of interest" description="Disordered" evidence="13">
    <location>
        <begin position="157"/>
        <end position="181"/>
    </location>
</feature>
<dbReference type="FunFam" id="3.40.140.10:FF:000024">
    <property type="entry name" value="AMSH-like ubiquitin thioesterase 3"/>
    <property type="match status" value="1"/>
</dbReference>
<accession>M8CC44</accession>
<evidence type="ECO:0000256" key="5">
    <source>
        <dbReference type="ARBA" id="ARBA00022490"/>
    </source>
</evidence>
<dbReference type="GO" id="GO:0070536">
    <property type="term" value="P:protein K63-linked deubiquitination"/>
    <property type="evidence" value="ECO:0007669"/>
    <property type="project" value="InterPro"/>
</dbReference>
<dbReference type="Gene3D" id="1.20.58.80">
    <property type="entry name" value="Phosphotransferase system, lactose/cellobiose-type IIA subunit"/>
    <property type="match status" value="1"/>
</dbReference>
<sequence>MASPWQAGRYINIEGMARPVAGDHRISLPYYFRIADNLLRQANIYREEKNLIDLYIILLRYSSLLSETIPKHRDYHAFKSREKEFLKKGPHNSDKLLNVISELESLKPIVKQQIAELNRRAAEERNGPHETYAGNGASIRTDQLAASPYMVQPAFGNSTGPLQKSSSRWNHQEASPQGVEPDRHLVKSYASLPYPKDETLSRHSILGPNGLHGQWTRPVSGVKVQYPSYPELNQSNITSLVPAILNQNDSHGPNTTSLDGLTNNNGDMQSVLSLDDGQWSLPVKEPASVSPVSFEEEFSQLNIRQPNPPPVLAQVHPERRPISPSRVADPRPGLATCDTGRFQNLHVPVALMESFLRLAEANTAKNLETCGILAGNLKKRTFYVTTLIIPKQESTSDSCQATNEEEIFEVQDKGSLFTLGWIHTHPTQTCFLSSIDLHNHYSYQVMLPEAIAIVMAPTDTTRKHGIFHLTDPGGMGVIHDCQETGFHPHEEPLDGTSIYEHCSHVYMNPTVKFDMVDLRRVIQQLGNHVDPGTPTGRKSPEISTTSPLVNGEKSKLWDQIGGQGALASPMRREIGNRHAFMDLIVASSNENIKEAFMAWANTMHCAFVSYFLQIFDENIVSVTIVSTLSLSGVISTEPLTWKLIKVWLPVNIIFVGMLITSMFSLKYINVAMLTILKNVANVLTASGETYFFKKQHDRQVWISLMLMLTLRHVMDSAKESTRSGNLNELSMVLLNNVLSLPLGVILVLGFNEVEYLLETLVGSLNKIPLSIAGILLFKVRTSMENSISIMFGLLAGVFFARAKLRENSQS</sequence>
<feature type="compositionally biased region" description="Polar residues" evidence="13">
    <location>
        <begin position="157"/>
        <end position="175"/>
    </location>
</feature>
<dbReference type="SMART" id="SM00232">
    <property type="entry name" value="JAB_MPN"/>
    <property type="match status" value="1"/>
</dbReference>
<feature type="region of interest" description="Disordered" evidence="13">
    <location>
        <begin position="526"/>
        <end position="547"/>
    </location>
</feature>
<dbReference type="AlphaFoldDB" id="M8CC44"/>
<dbReference type="GO" id="GO:0006508">
    <property type="term" value="P:proteolysis"/>
    <property type="evidence" value="ECO:0007669"/>
    <property type="project" value="UniProtKB-KW"/>
</dbReference>
<dbReference type="PANTHER" id="PTHR12947">
    <property type="entry name" value="AMSH-LIKE PROTEASE"/>
    <property type="match status" value="1"/>
</dbReference>
<dbReference type="EnsemblPlants" id="EMT31703">
    <property type="protein sequence ID" value="EMT31703"/>
    <property type="gene ID" value="F775_08275"/>
</dbReference>
<keyword evidence="11" id="KW-0482">Metalloprotease</keyword>
<dbReference type="PANTHER" id="PTHR12947:SF18">
    <property type="entry name" value="AMSH-LIKE UBIQUITIN THIOESTERASE 3"/>
    <property type="match status" value="1"/>
</dbReference>
<dbReference type="GO" id="GO:0061578">
    <property type="term" value="F:K63-linked deubiquitinase activity"/>
    <property type="evidence" value="ECO:0007669"/>
    <property type="project" value="InterPro"/>
</dbReference>
<comment type="subcellular location">
    <subcellularLocation>
        <location evidence="3">Cytoplasm</location>
    </subcellularLocation>
    <subcellularLocation>
        <location evidence="2">Membrane</location>
        <topology evidence="2">Peripheral membrane protein</topology>
    </subcellularLocation>
</comment>
<evidence type="ECO:0000256" key="10">
    <source>
        <dbReference type="ARBA" id="ARBA00022833"/>
    </source>
</evidence>
<organism evidence="15">
    <name type="scientific">Aegilops tauschii</name>
    <name type="common">Tausch's goatgrass</name>
    <name type="synonym">Aegilops squarrosa</name>
    <dbReference type="NCBI Taxonomy" id="37682"/>
    <lineage>
        <taxon>Eukaryota</taxon>
        <taxon>Viridiplantae</taxon>
        <taxon>Streptophyta</taxon>
        <taxon>Embryophyta</taxon>
        <taxon>Tracheophyta</taxon>
        <taxon>Spermatophyta</taxon>
        <taxon>Magnoliopsida</taxon>
        <taxon>Liliopsida</taxon>
        <taxon>Poales</taxon>
        <taxon>Poaceae</taxon>
        <taxon>BOP clade</taxon>
        <taxon>Pooideae</taxon>
        <taxon>Triticodae</taxon>
        <taxon>Triticeae</taxon>
        <taxon>Triticinae</taxon>
        <taxon>Aegilops</taxon>
    </lineage>
</organism>
<keyword evidence="9" id="KW-0378">Hydrolase</keyword>
<keyword evidence="14" id="KW-0812">Transmembrane</keyword>
<dbReference type="Pfam" id="PF08969">
    <property type="entry name" value="USP8_dimer"/>
    <property type="match status" value="1"/>
</dbReference>
<evidence type="ECO:0000256" key="14">
    <source>
        <dbReference type="SAM" id="Phobius"/>
    </source>
</evidence>
<dbReference type="GO" id="GO:0140492">
    <property type="term" value="F:metal-dependent deubiquitinase activity"/>
    <property type="evidence" value="ECO:0007669"/>
    <property type="project" value="InterPro"/>
</dbReference>
<evidence type="ECO:0000313" key="15">
    <source>
        <dbReference type="EnsemblPlants" id="EMT31703"/>
    </source>
</evidence>
<evidence type="ECO:0000256" key="11">
    <source>
        <dbReference type="ARBA" id="ARBA00023049"/>
    </source>
</evidence>
<keyword evidence="6" id="KW-0645">Protease</keyword>
<dbReference type="PROSITE" id="PS50249">
    <property type="entry name" value="MPN"/>
    <property type="match status" value="1"/>
</dbReference>
<dbReference type="GO" id="GO:0005768">
    <property type="term" value="C:endosome"/>
    <property type="evidence" value="ECO:0007669"/>
    <property type="project" value="TreeGrafter"/>
</dbReference>
<evidence type="ECO:0000256" key="3">
    <source>
        <dbReference type="ARBA" id="ARBA00004496"/>
    </source>
</evidence>
<dbReference type="GO" id="GO:0016020">
    <property type="term" value="C:membrane"/>
    <property type="evidence" value="ECO:0007669"/>
    <property type="project" value="UniProtKB-SubCell"/>
</dbReference>
<evidence type="ECO:0000256" key="8">
    <source>
        <dbReference type="ARBA" id="ARBA00022786"/>
    </source>
</evidence>
<keyword evidence="10" id="KW-0862">Zinc</keyword>
<dbReference type="InterPro" id="IPR044098">
    <property type="entry name" value="STAMBP/STALP-like_MPN"/>
</dbReference>
<evidence type="ECO:0000256" key="1">
    <source>
        <dbReference type="ARBA" id="ARBA00001947"/>
    </source>
</evidence>
<dbReference type="FunFam" id="1.20.58.80:FF:000020">
    <property type="entry name" value="AMSH-like ubiquitin thioesterase 3"/>
    <property type="match status" value="1"/>
</dbReference>